<name>A0ACB8D481_DERSI</name>
<dbReference type="EMBL" id="CM023472">
    <property type="protein sequence ID" value="KAH7959084.1"/>
    <property type="molecule type" value="Genomic_DNA"/>
</dbReference>
<proteinExistence type="predicted"/>
<protein>
    <submittedName>
        <fullName evidence="1">Uncharacterized protein</fullName>
    </submittedName>
</protein>
<accession>A0ACB8D481</accession>
<reference evidence="1" key="1">
    <citation type="submission" date="2020-05" db="EMBL/GenBank/DDBJ databases">
        <title>Large-scale comparative analyses of tick genomes elucidate their genetic diversity and vector capacities.</title>
        <authorList>
            <person name="Jia N."/>
            <person name="Wang J."/>
            <person name="Shi W."/>
            <person name="Du L."/>
            <person name="Sun Y."/>
            <person name="Zhan W."/>
            <person name="Jiang J."/>
            <person name="Wang Q."/>
            <person name="Zhang B."/>
            <person name="Ji P."/>
            <person name="Sakyi L.B."/>
            <person name="Cui X."/>
            <person name="Yuan T."/>
            <person name="Jiang B."/>
            <person name="Yang W."/>
            <person name="Lam T.T.-Y."/>
            <person name="Chang Q."/>
            <person name="Ding S."/>
            <person name="Wang X."/>
            <person name="Zhu J."/>
            <person name="Ruan X."/>
            <person name="Zhao L."/>
            <person name="Wei J."/>
            <person name="Que T."/>
            <person name="Du C."/>
            <person name="Cheng J."/>
            <person name="Dai P."/>
            <person name="Han X."/>
            <person name="Huang E."/>
            <person name="Gao Y."/>
            <person name="Liu J."/>
            <person name="Shao H."/>
            <person name="Ye R."/>
            <person name="Li L."/>
            <person name="Wei W."/>
            <person name="Wang X."/>
            <person name="Wang C."/>
            <person name="Yang T."/>
            <person name="Huo Q."/>
            <person name="Li W."/>
            <person name="Guo W."/>
            <person name="Chen H."/>
            <person name="Zhou L."/>
            <person name="Ni X."/>
            <person name="Tian J."/>
            <person name="Zhou Y."/>
            <person name="Sheng Y."/>
            <person name="Liu T."/>
            <person name="Pan Y."/>
            <person name="Xia L."/>
            <person name="Li J."/>
            <person name="Zhao F."/>
            <person name="Cao W."/>
        </authorList>
    </citation>
    <scope>NUCLEOTIDE SEQUENCE</scope>
    <source>
        <strain evidence="1">Dsil-2018</strain>
    </source>
</reference>
<evidence type="ECO:0000313" key="1">
    <source>
        <dbReference type="EMBL" id="KAH7959084.1"/>
    </source>
</evidence>
<evidence type="ECO:0000313" key="2">
    <source>
        <dbReference type="Proteomes" id="UP000821865"/>
    </source>
</evidence>
<dbReference type="Proteomes" id="UP000821865">
    <property type="component" value="Chromosome 3"/>
</dbReference>
<sequence length="108" mass="12428">MQRTDESAPHNSMGQTVHSKLSKPVEADGRANEFTSLPRNRSSEIDSAEIQTRLWKRCPGLVDSFWQRWRREYLLQLRPVHVTKPGRGRSISKGEIVLIGDNRASRQM</sequence>
<gene>
    <name evidence="1" type="ORF">HPB49_008141</name>
</gene>
<organism evidence="1 2">
    <name type="scientific">Dermacentor silvarum</name>
    <name type="common">Tick</name>
    <dbReference type="NCBI Taxonomy" id="543639"/>
    <lineage>
        <taxon>Eukaryota</taxon>
        <taxon>Metazoa</taxon>
        <taxon>Ecdysozoa</taxon>
        <taxon>Arthropoda</taxon>
        <taxon>Chelicerata</taxon>
        <taxon>Arachnida</taxon>
        <taxon>Acari</taxon>
        <taxon>Parasitiformes</taxon>
        <taxon>Ixodida</taxon>
        <taxon>Ixodoidea</taxon>
        <taxon>Ixodidae</taxon>
        <taxon>Rhipicephalinae</taxon>
        <taxon>Dermacentor</taxon>
    </lineage>
</organism>
<keyword evidence="2" id="KW-1185">Reference proteome</keyword>
<comment type="caution">
    <text evidence="1">The sequence shown here is derived from an EMBL/GenBank/DDBJ whole genome shotgun (WGS) entry which is preliminary data.</text>
</comment>